<dbReference type="AlphaFoldDB" id="A0AAW7M748"/>
<dbReference type="GO" id="GO:0043456">
    <property type="term" value="P:regulation of pentose-phosphate shunt"/>
    <property type="evidence" value="ECO:0007669"/>
    <property type="project" value="TreeGrafter"/>
</dbReference>
<keyword evidence="5" id="KW-1185">Reference proteome</keyword>
<dbReference type="Gene3D" id="3.40.50.1240">
    <property type="entry name" value="Phosphoglycerate mutase-like"/>
    <property type="match status" value="1"/>
</dbReference>
<evidence type="ECO:0000256" key="2">
    <source>
        <dbReference type="PIRSR" id="PIRSR613078-2"/>
    </source>
</evidence>
<protein>
    <submittedName>
        <fullName evidence="4">Histidine phosphatase family protein</fullName>
        <ecNumber evidence="4">3.1.3.-</ecNumber>
    </submittedName>
</protein>
<feature type="binding site" evidence="2">
    <location>
        <begin position="9"/>
        <end position="16"/>
    </location>
    <ligand>
        <name>substrate</name>
    </ligand>
</feature>
<organism evidence="4 5">
    <name type="scientific">Demequina lignilytica</name>
    <dbReference type="NCBI Taxonomy" id="3051663"/>
    <lineage>
        <taxon>Bacteria</taxon>
        <taxon>Bacillati</taxon>
        <taxon>Actinomycetota</taxon>
        <taxon>Actinomycetes</taxon>
        <taxon>Micrococcales</taxon>
        <taxon>Demequinaceae</taxon>
        <taxon>Demequina</taxon>
    </lineage>
</organism>
<dbReference type="PANTHER" id="PTHR46517">
    <property type="entry name" value="FRUCTOSE-2,6-BISPHOSPHATASE TIGAR"/>
    <property type="match status" value="1"/>
</dbReference>
<dbReference type="PANTHER" id="PTHR46517:SF1">
    <property type="entry name" value="FRUCTOSE-2,6-BISPHOSPHATASE TIGAR"/>
    <property type="match status" value="1"/>
</dbReference>
<feature type="region of interest" description="Disordered" evidence="3">
    <location>
        <begin position="199"/>
        <end position="221"/>
    </location>
</feature>
<evidence type="ECO:0000256" key="3">
    <source>
        <dbReference type="SAM" id="MobiDB-lite"/>
    </source>
</evidence>
<dbReference type="GO" id="GO:0004331">
    <property type="term" value="F:fructose-2,6-bisphosphate 2-phosphatase activity"/>
    <property type="evidence" value="ECO:0007669"/>
    <property type="project" value="TreeGrafter"/>
</dbReference>
<dbReference type="GO" id="GO:0005829">
    <property type="term" value="C:cytosol"/>
    <property type="evidence" value="ECO:0007669"/>
    <property type="project" value="TreeGrafter"/>
</dbReference>
<evidence type="ECO:0000313" key="5">
    <source>
        <dbReference type="Proteomes" id="UP001172737"/>
    </source>
</evidence>
<dbReference type="InterPro" id="IPR029033">
    <property type="entry name" value="His_PPase_superfam"/>
</dbReference>
<proteinExistence type="predicted"/>
<dbReference type="InterPro" id="IPR013078">
    <property type="entry name" value="His_Pase_superF_clade-1"/>
</dbReference>
<feature type="binding site" evidence="2">
    <location>
        <position position="59"/>
    </location>
    <ligand>
        <name>substrate</name>
    </ligand>
</feature>
<sequence>MTLTLHLVRHGRTVYNTEHLLQGWCDSPLTPEGLDGVRATAEALAEVPFVAAYASPLGRTVATAQEILAHHDGLDLTLLDGLKEFSFGDHEKAPEEEFWSEHSPDAVFGAVFDGTFPGFPGGESGAAFMERTRQAFARITADNPDGDVLVVSHGVTLLTHLARVSMAAGQGPLTTPLPNASVSEITVSGGRARVRRVASDPAGHGIPGGVRPGFAFPPQAA</sequence>
<dbReference type="EC" id="3.1.3.-" evidence="4"/>
<comment type="caution">
    <text evidence="4">The sequence shown here is derived from an EMBL/GenBank/DDBJ whole genome shotgun (WGS) entry which is preliminary data.</text>
</comment>
<dbReference type="SMART" id="SM00855">
    <property type="entry name" value="PGAM"/>
    <property type="match status" value="1"/>
</dbReference>
<dbReference type="EMBL" id="JAUHPX010000001">
    <property type="protein sequence ID" value="MDN4486755.1"/>
    <property type="molecule type" value="Genomic_DNA"/>
</dbReference>
<name>A0AAW7M748_9MICO</name>
<evidence type="ECO:0000313" key="4">
    <source>
        <dbReference type="EMBL" id="MDN4486755.1"/>
    </source>
</evidence>
<dbReference type="SUPFAM" id="SSF53254">
    <property type="entry name" value="Phosphoglycerate mutase-like"/>
    <property type="match status" value="1"/>
</dbReference>
<keyword evidence="1 4" id="KW-0378">Hydrolase</keyword>
<reference evidence="4" key="1">
    <citation type="submission" date="2023-06" db="EMBL/GenBank/DDBJ databases">
        <title>Sysu t00039.</title>
        <authorList>
            <person name="Gao L."/>
            <person name="Fang B.-Z."/>
            <person name="Li W.-J."/>
        </authorList>
    </citation>
    <scope>NUCLEOTIDE SEQUENCE</scope>
    <source>
        <strain evidence="4">SYSU T00039</strain>
    </source>
</reference>
<dbReference type="GO" id="GO:0045820">
    <property type="term" value="P:negative regulation of glycolytic process"/>
    <property type="evidence" value="ECO:0007669"/>
    <property type="project" value="TreeGrafter"/>
</dbReference>
<dbReference type="RefSeq" id="WP_301144338.1">
    <property type="nucleotide sequence ID" value="NZ_JAUHPX010000001.1"/>
</dbReference>
<gene>
    <name evidence="4" type="ORF">QQX10_01105</name>
</gene>
<accession>A0AAW7M748</accession>
<dbReference type="InterPro" id="IPR051695">
    <property type="entry name" value="Phosphoglycerate_Mutase"/>
</dbReference>
<dbReference type="Proteomes" id="UP001172737">
    <property type="component" value="Unassembled WGS sequence"/>
</dbReference>
<dbReference type="Pfam" id="PF00300">
    <property type="entry name" value="His_Phos_1"/>
    <property type="match status" value="1"/>
</dbReference>
<evidence type="ECO:0000256" key="1">
    <source>
        <dbReference type="ARBA" id="ARBA00022801"/>
    </source>
</evidence>
<dbReference type="CDD" id="cd07067">
    <property type="entry name" value="HP_PGM_like"/>
    <property type="match status" value="1"/>
</dbReference>